<dbReference type="GO" id="GO:0003824">
    <property type="term" value="F:catalytic activity"/>
    <property type="evidence" value="ECO:0007669"/>
    <property type="project" value="InterPro"/>
</dbReference>
<name>A0A4Y3VP43_9ACTN</name>
<dbReference type="InterPro" id="IPR001736">
    <property type="entry name" value="PLipase_D/transphosphatidylase"/>
</dbReference>
<proteinExistence type="predicted"/>
<evidence type="ECO:0000313" key="3">
    <source>
        <dbReference type="Proteomes" id="UP000317881"/>
    </source>
</evidence>
<dbReference type="PANTHER" id="PTHR30388:SF4">
    <property type="entry name" value="MOLYBDENUM COFACTOR INSERTION CHAPERONE PAOD"/>
    <property type="match status" value="1"/>
</dbReference>
<dbReference type="EMBL" id="BJND01000058">
    <property type="protein sequence ID" value="GEC08782.1"/>
    <property type="molecule type" value="Genomic_DNA"/>
</dbReference>
<dbReference type="Gene3D" id="3.40.50.720">
    <property type="entry name" value="NAD(P)-binding Rossmann-like Domain"/>
    <property type="match status" value="1"/>
</dbReference>
<feature type="domain" description="PLD phosphodiesterase" evidence="1">
    <location>
        <begin position="1"/>
        <end position="30"/>
    </location>
</feature>
<comment type="caution">
    <text evidence="2">The sequence shown here is derived from an EMBL/GenBank/DDBJ whole genome shotgun (WGS) entry which is preliminary data.</text>
</comment>
<dbReference type="InterPro" id="IPR027051">
    <property type="entry name" value="XdhC_Rossmann_dom"/>
</dbReference>
<accession>A0A4Y3VP43</accession>
<dbReference type="PROSITE" id="PS50035">
    <property type="entry name" value="PLD"/>
    <property type="match status" value="1"/>
</dbReference>
<dbReference type="Proteomes" id="UP000317881">
    <property type="component" value="Unassembled WGS sequence"/>
</dbReference>
<dbReference type="InterPro" id="IPR052698">
    <property type="entry name" value="MoCofactor_Util/Proc"/>
</dbReference>
<dbReference type="GO" id="GO:0006793">
    <property type="term" value="P:phosphorus metabolic process"/>
    <property type="evidence" value="ECO:0007669"/>
    <property type="project" value="UniProtKB-ARBA"/>
</dbReference>
<keyword evidence="3" id="KW-1185">Reference proteome</keyword>
<reference evidence="2 3" key="1">
    <citation type="submission" date="2019-06" db="EMBL/GenBank/DDBJ databases">
        <title>Whole genome shotgun sequence of Streptomyces spinoverrucosus NBRC 14228.</title>
        <authorList>
            <person name="Hosoyama A."/>
            <person name="Uohara A."/>
            <person name="Ohji S."/>
            <person name="Ichikawa N."/>
        </authorList>
    </citation>
    <scope>NUCLEOTIDE SEQUENCE [LARGE SCALE GENOMIC DNA]</scope>
    <source>
        <strain evidence="2 3">NBRC 14228</strain>
    </source>
</reference>
<evidence type="ECO:0000259" key="1">
    <source>
        <dbReference type="PROSITE" id="PS50035"/>
    </source>
</evidence>
<organism evidence="2 3">
    <name type="scientific">Streptomyces spinoverrucosus</name>
    <dbReference type="NCBI Taxonomy" id="284043"/>
    <lineage>
        <taxon>Bacteria</taxon>
        <taxon>Bacillati</taxon>
        <taxon>Actinomycetota</taxon>
        <taxon>Actinomycetes</taxon>
        <taxon>Kitasatosporales</taxon>
        <taxon>Streptomycetaceae</taxon>
        <taxon>Streptomyces</taxon>
    </lineage>
</organism>
<evidence type="ECO:0000313" key="2">
    <source>
        <dbReference type="EMBL" id="GEC08782.1"/>
    </source>
</evidence>
<sequence length="122" mass="12525">MHRKVVVVDPRPGHVASGAFTGTADVVRAWPDDWIARHPLAAPDAVVALSHDPRIDDRALRAALAGPAGYVAALGSRATHARRLRCLTDAPGLARLAGPAGLDLGGASLAENRIAAEGGPYG</sequence>
<dbReference type="Pfam" id="PF13478">
    <property type="entry name" value="XdhC_C"/>
    <property type="match status" value="1"/>
</dbReference>
<dbReference type="AlphaFoldDB" id="A0A4Y3VP43"/>
<dbReference type="PANTHER" id="PTHR30388">
    <property type="entry name" value="ALDEHYDE OXIDOREDUCTASE MOLYBDENUM COFACTOR ASSEMBLY PROTEIN"/>
    <property type="match status" value="1"/>
</dbReference>
<gene>
    <name evidence="2" type="ORF">SSP24_64370</name>
</gene>
<protein>
    <recommendedName>
        <fullName evidence="1">PLD phosphodiesterase domain-containing protein</fullName>
    </recommendedName>
</protein>